<keyword evidence="3 6" id="KW-1133">Transmembrane helix</keyword>
<feature type="transmembrane region" description="Helical" evidence="6">
    <location>
        <begin position="34"/>
        <end position="56"/>
    </location>
</feature>
<dbReference type="EMBL" id="CM032188">
    <property type="protein sequence ID" value="KAG7088945.1"/>
    <property type="molecule type" value="Genomic_DNA"/>
</dbReference>
<feature type="compositionally biased region" description="Gly residues" evidence="5">
    <location>
        <begin position="308"/>
        <end position="320"/>
    </location>
</feature>
<dbReference type="AlphaFoldDB" id="A0A9P7RT83"/>
<evidence type="ECO:0000256" key="3">
    <source>
        <dbReference type="ARBA" id="ARBA00022989"/>
    </source>
</evidence>
<accession>A0A9P7RT83</accession>
<gene>
    <name evidence="7" type="ORF">E1B28_012890</name>
</gene>
<dbReference type="OrthoDB" id="2954405at2759"/>
<evidence type="ECO:0008006" key="9">
    <source>
        <dbReference type="Google" id="ProtNLM"/>
    </source>
</evidence>
<sequence length="331" mass="35955">MNGLDCVHPSPSPSRSLSPLQLPPYLPSPPRMQWIYPLLLNATSRVVFIPFVGSVVRYRASYNPNYATLTGHGSGSGNVESGIIARPGRTIGGFVDGLRRTYRVEGWAGLYKGSIPILLETLIIRGSLAFMKIHPSVPLVLIAAPQLGIPEAIFFVLVYSIIKLPMTVFLIRSITTPYKLPLLSASPMQAFTTLLSPSERRNPYLLYNSPGLFIAISLQTALPLLFLHFVFDMTTSVFDRELEVMVFAVVVVVYVMAFLGSTVLMTPLEVVVVRLAQQENGGTGAGGGVEELEPLEEEGGVEMRVEGEGGLEGQGRGRGGVRYSESEDVIS</sequence>
<comment type="caution">
    <text evidence="7">The sequence shown here is derived from an EMBL/GenBank/DDBJ whole genome shotgun (WGS) entry which is preliminary data.</text>
</comment>
<feature type="region of interest" description="Disordered" evidence="5">
    <location>
        <begin position="300"/>
        <end position="331"/>
    </location>
</feature>
<keyword evidence="8" id="KW-1185">Reference proteome</keyword>
<dbReference type="KEGG" id="more:E1B28_012890"/>
<keyword evidence="2 6" id="KW-0812">Transmembrane</keyword>
<evidence type="ECO:0000256" key="2">
    <source>
        <dbReference type="ARBA" id="ARBA00022692"/>
    </source>
</evidence>
<name>A0A9P7RT83_9AGAR</name>
<keyword evidence="4 6" id="KW-0472">Membrane</keyword>
<evidence type="ECO:0000313" key="7">
    <source>
        <dbReference type="EMBL" id="KAG7088945.1"/>
    </source>
</evidence>
<evidence type="ECO:0000256" key="5">
    <source>
        <dbReference type="SAM" id="MobiDB-lite"/>
    </source>
</evidence>
<dbReference type="InterPro" id="IPR023395">
    <property type="entry name" value="MCP_dom_sf"/>
</dbReference>
<protein>
    <recommendedName>
        <fullName evidence="9">Mitochondrial carrier</fullName>
    </recommendedName>
</protein>
<dbReference type="Proteomes" id="UP001049176">
    <property type="component" value="Chromosome 8"/>
</dbReference>
<dbReference type="RefSeq" id="XP_043005416.1">
    <property type="nucleotide sequence ID" value="XM_043158045.1"/>
</dbReference>
<dbReference type="SUPFAM" id="SSF103506">
    <property type="entry name" value="Mitochondrial carrier"/>
    <property type="match status" value="1"/>
</dbReference>
<feature type="transmembrane region" description="Helical" evidence="6">
    <location>
        <begin position="242"/>
        <end position="265"/>
    </location>
</feature>
<comment type="subcellular location">
    <subcellularLocation>
        <location evidence="1">Membrane</location>
    </subcellularLocation>
</comment>
<organism evidence="7 8">
    <name type="scientific">Marasmius oreades</name>
    <name type="common">fairy-ring Marasmius</name>
    <dbReference type="NCBI Taxonomy" id="181124"/>
    <lineage>
        <taxon>Eukaryota</taxon>
        <taxon>Fungi</taxon>
        <taxon>Dikarya</taxon>
        <taxon>Basidiomycota</taxon>
        <taxon>Agaricomycotina</taxon>
        <taxon>Agaricomycetes</taxon>
        <taxon>Agaricomycetidae</taxon>
        <taxon>Agaricales</taxon>
        <taxon>Marasmiineae</taxon>
        <taxon>Marasmiaceae</taxon>
        <taxon>Marasmius</taxon>
    </lineage>
</organism>
<feature type="transmembrane region" description="Helical" evidence="6">
    <location>
        <begin position="139"/>
        <end position="162"/>
    </location>
</feature>
<evidence type="ECO:0000256" key="4">
    <source>
        <dbReference type="ARBA" id="ARBA00023136"/>
    </source>
</evidence>
<reference evidence="7" key="1">
    <citation type="journal article" date="2021" name="Genome Biol. Evol.">
        <title>The assembled and annotated genome of the fairy-ring fungus Marasmius oreades.</title>
        <authorList>
            <person name="Hiltunen M."/>
            <person name="Ament-Velasquez S.L."/>
            <person name="Johannesson H."/>
        </authorList>
    </citation>
    <scope>NUCLEOTIDE SEQUENCE</scope>
    <source>
        <strain evidence="7">03SP1</strain>
    </source>
</reference>
<dbReference type="GO" id="GO:0016020">
    <property type="term" value="C:membrane"/>
    <property type="evidence" value="ECO:0007669"/>
    <property type="project" value="UniProtKB-SubCell"/>
</dbReference>
<feature type="transmembrane region" description="Helical" evidence="6">
    <location>
        <begin position="211"/>
        <end position="230"/>
    </location>
</feature>
<evidence type="ECO:0000256" key="1">
    <source>
        <dbReference type="ARBA" id="ARBA00004370"/>
    </source>
</evidence>
<feature type="region of interest" description="Disordered" evidence="5">
    <location>
        <begin position="1"/>
        <end position="20"/>
    </location>
</feature>
<evidence type="ECO:0000256" key="6">
    <source>
        <dbReference type="SAM" id="Phobius"/>
    </source>
</evidence>
<evidence type="ECO:0000313" key="8">
    <source>
        <dbReference type="Proteomes" id="UP001049176"/>
    </source>
</evidence>
<dbReference type="GeneID" id="66081965"/>
<proteinExistence type="predicted"/>